<evidence type="ECO:0000256" key="4">
    <source>
        <dbReference type="ARBA" id="ARBA00022691"/>
    </source>
</evidence>
<dbReference type="HAMAP" id="MF_01813">
    <property type="entry name" value="MenG_UbiE_methyltr"/>
    <property type="match status" value="1"/>
</dbReference>
<feature type="binding site" evidence="5">
    <location>
        <position position="92"/>
    </location>
    <ligand>
        <name>S-adenosyl-L-methionine</name>
        <dbReference type="ChEBI" id="CHEBI:59789"/>
    </ligand>
</feature>
<comment type="function">
    <text evidence="5">Methyltransferase required for the conversion of demethylmenaquinol (DMKH2) to menaquinol (MKH2).</text>
</comment>
<dbReference type="AlphaFoldDB" id="A0A3B7MWD1"/>
<dbReference type="InterPro" id="IPR029063">
    <property type="entry name" value="SAM-dependent_MTases_sf"/>
</dbReference>
<keyword evidence="2 5" id="KW-0489">Methyltransferase</keyword>
<dbReference type="InterPro" id="IPR023576">
    <property type="entry name" value="UbiE/COQ5_MeTrFase_CS"/>
</dbReference>
<dbReference type="PANTHER" id="PTHR43591">
    <property type="entry name" value="METHYLTRANSFERASE"/>
    <property type="match status" value="1"/>
</dbReference>
<keyword evidence="1 5" id="KW-0474">Menaquinone biosynthesis</keyword>
<comment type="caution">
    <text evidence="5">Lacks conserved residue(s) required for the propagation of feature annotation.</text>
</comment>
<dbReference type="GO" id="GO:0032259">
    <property type="term" value="P:methylation"/>
    <property type="evidence" value="ECO:0007669"/>
    <property type="project" value="UniProtKB-KW"/>
</dbReference>
<evidence type="ECO:0000313" key="7">
    <source>
        <dbReference type="Proteomes" id="UP000263900"/>
    </source>
</evidence>
<keyword evidence="3 5" id="KW-0808">Transferase</keyword>
<dbReference type="EC" id="2.1.1.163" evidence="5"/>
<evidence type="ECO:0000256" key="2">
    <source>
        <dbReference type="ARBA" id="ARBA00022603"/>
    </source>
</evidence>
<keyword evidence="7" id="KW-1185">Reference proteome</keyword>
<dbReference type="GO" id="GO:0043770">
    <property type="term" value="F:demethylmenaquinone methyltransferase activity"/>
    <property type="evidence" value="ECO:0007669"/>
    <property type="project" value="UniProtKB-UniRule"/>
</dbReference>
<dbReference type="SUPFAM" id="SSF53335">
    <property type="entry name" value="S-adenosyl-L-methionine-dependent methyltransferases"/>
    <property type="match status" value="1"/>
</dbReference>
<dbReference type="Pfam" id="PF01209">
    <property type="entry name" value="Ubie_methyltran"/>
    <property type="match status" value="1"/>
</dbReference>
<name>A0A3B7MWD1_9BACT</name>
<dbReference type="NCBIfam" id="TIGR01934">
    <property type="entry name" value="MenG_MenH_UbiE"/>
    <property type="match status" value="1"/>
</dbReference>
<comment type="pathway">
    <text evidence="5">Quinol/quinone metabolism; menaquinone biosynthesis; menaquinol from 1,4-dihydroxy-2-naphthoate: step 2/2.</text>
</comment>
<dbReference type="RefSeq" id="WP_119054680.1">
    <property type="nucleotide sequence ID" value="NZ_CP032157.1"/>
</dbReference>
<dbReference type="CDD" id="cd02440">
    <property type="entry name" value="AdoMet_MTases"/>
    <property type="match status" value="1"/>
</dbReference>
<dbReference type="OrthoDB" id="9808140at2"/>
<evidence type="ECO:0000256" key="1">
    <source>
        <dbReference type="ARBA" id="ARBA00022428"/>
    </source>
</evidence>
<gene>
    <name evidence="6" type="primary">ubiE</name>
    <name evidence="5" type="synonym">menG</name>
    <name evidence="6" type="ORF">D3H65_27485</name>
</gene>
<keyword evidence="4 5" id="KW-0949">S-adenosyl-L-methionine</keyword>
<dbReference type="PROSITE" id="PS01183">
    <property type="entry name" value="UBIE_1"/>
    <property type="match status" value="1"/>
</dbReference>
<evidence type="ECO:0000256" key="5">
    <source>
        <dbReference type="HAMAP-Rule" id="MF_01813"/>
    </source>
</evidence>
<sequence length="250" mass="28553">MSNHSHDTIVPFEGSEQSKKEQVASMFDQIAFRYDFMNRFLSGGIDVYWRKRAIKELVDLKPQEVLDVATGTADLAITTWKYLQPRKIIGIDISEGMLQLGRQKIAKLLLNNHIELEKGDSEAINFQDNSFDAITAAFGVRNFQNLEKGLSEMYRVLKPGGKLVILEFSKPRKIWFKGLYNLYMNIVAPQAGRWLTKNKDAYQYLNKSVKAFPEGETFLHILQQVGFSDTSLKRLSLGICTIYCGRKRAS</sequence>
<protein>
    <recommendedName>
        <fullName evidence="5">Demethylmenaquinone methyltransferase</fullName>
        <ecNumber evidence="5">2.1.1.163</ecNumber>
    </recommendedName>
</protein>
<reference evidence="6 7" key="1">
    <citation type="submission" date="2018-09" db="EMBL/GenBank/DDBJ databases">
        <title>Genome sequencing of strain 6GH32-13.</title>
        <authorList>
            <person name="Weon H.-Y."/>
            <person name="Heo J."/>
            <person name="Kwon S.-W."/>
        </authorList>
    </citation>
    <scope>NUCLEOTIDE SEQUENCE [LARGE SCALE GENOMIC DNA]</scope>
    <source>
        <strain evidence="6 7">5GH32-13</strain>
    </source>
</reference>
<dbReference type="InterPro" id="IPR004033">
    <property type="entry name" value="UbiE/COQ5_MeTrFase"/>
</dbReference>
<feature type="binding site" evidence="5">
    <location>
        <position position="72"/>
    </location>
    <ligand>
        <name>S-adenosyl-L-methionine</name>
        <dbReference type="ChEBI" id="CHEBI:59789"/>
    </ligand>
</feature>
<dbReference type="PROSITE" id="PS01184">
    <property type="entry name" value="UBIE_2"/>
    <property type="match status" value="1"/>
</dbReference>
<evidence type="ECO:0000256" key="3">
    <source>
        <dbReference type="ARBA" id="ARBA00022679"/>
    </source>
</evidence>
<comment type="similarity">
    <text evidence="5">Belongs to the class I-like SAM-binding methyltransferase superfamily. MenG/UbiE family.</text>
</comment>
<dbReference type="Proteomes" id="UP000263900">
    <property type="component" value="Chromosome"/>
</dbReference>
<dbReference type="GO" id="GO:0009234">
    <property type="term" value="P:menaquinone biosynthetic process"/>
    <property type="evidence" value="ECO:0007669"/>
    <property type="project" value="UniProtKB-UniRule"/>
</dbReference>
<feature type="binding site" evidence="5">
    <location>
        <begin position="120"/>
        <end position="121"/>
    </location>
    <ligand>
        <name>S-adenosyl-L-methionine</name>
        <dbReference type="ChEBI" id="CHEBI:59789"/>
    </ligand>
</feature>
<accession>A0A3B7MWD1</accession>
<dbReference type="Gene3D" id="3.40.50.150">
    <property type="entry name" value="Vaccinia Virus protein VP39"/>
    <property type="match status" value="1"/>
</dbReference>
<evidence type="ECO:0000313" key="6">
    <source>
        <dbReference type="EMBL" id="AXY78804.1"/>
    </source>
</evidence>
<proteinExistence type="inferred from homology"/>
<dbReference type="PANTHER" id="PTHR43591:SF24">
    <property type="entry name" value="2-METHOXY-6-POLYPRENYL-1,4-BENZOQUINOL METHYLASE, MITOCHONDRIAL"/>
    <property type="match status" value="1"/>
</dbReference>
<organism evidence="6 7">
    <name type="scientific">Paraflavitalea soli</name>
    <dbReference type="NCBI Taxonomy" id="2315862"/>
    <lineage>
        <taxon>Bacteria</taxon>
        <taxon>Pseudomonadati</taxon>
        <taxon>Bacteroidota</taxon>
        <taxon>Chitinophagia</taxon>
        <taxon>Chitinophagales</taxon>
        <taxon>Chitinophagaceae</taxon>
        <taxon>Paraflavitalea</taxon>
    </lineage>
</organism>
<dbReference type="KEGG" id="pseg:D3H65_27485"/>
<comment type="catalytic activity">
    <reaction evidence="5">
        <text>a 2-demethylmenaquinol + S-adenosyl-L-methionine = a menaquinol + S-adenosyl-L-homocysteine + H(+)</text>
        <dbReference type="Rhea" id="RHEA:42640"/>
        <dbReference type="Rhea" id="RHEA-COMP:9539"/>
        <dbReference type="Rhea" id="RHEA-COMP:9563"/>
        <dbReference type="ChEBI" id="CHEBI:15378"/>
        <dbReference type="ChEBI" id="CHEBI:18151"/>
        <dbReference type="ChEBI" id="CHEBI:55437"/>
        <dbReference type="ChEBI" id="CHEBI:57856"/>
        <dbReference type="ChEBI" id="CHEBI:59789"/>
        <dbReference type="EC" id="2.1.1.163"/>
    </reaction>
</comment>
<dbReference type="EMBL" id="CP032157">
    <property type="protein sequence ID" value="AXY78804.1"/>
    <property type="molecule type" value="Genomic_DNA"/>
</dbReference>
<dbReference type="NCBIfam" id="NF001244">
    <property type="entry name" value="PRK00216.1-5"/>
    <property type="match status" value="1"/>
</dbReference>
<dbReference type="PROSITE" id="PS51608">
    <property type="entry name" value="SAM_MT_UBIE"/>
    <property type="match status" value="1"/>
</dbReference>
<dbReference type="UniPathway" id="UPA00079">
    <property type="reaction ID" value="UER00169"/>
</dbReference>